<proteinExistence type="predicted"/>
<organism evidence="1 2">
    <name type="scientific">Lactobacillus crispatus</name>
    <dbReference type="NCBI Taxonomy" id="47770"/>
    <lineage>
        <taxon>Bacteria</taxon>
        <taxon>Bacillati</taxon>
        <taxon>Bacillota</taxon>
        <taxon>Bacilli</taxon>
        <taxon>Lactobacillales</taxon>
        <taxon>Lactobacillaceae</taxon>
        <taxon>Lactobacillus</taxon>
    </lineage>
</organism>
<name>A0ABV2BCQ4_9LACO</name>
<sequence length="372" mass="43592">MFKNIFEVYSKAIATLFAPVGSLKYILEAALHSNLVAEGDTEIKIASLSTNELSSETINAIQDSMFQDGSKSWLKHIFRVQYRIADSSNNESLDHHIVIADDHVKLDQDKFSVSRYFFYNRKMPHEYDSQCFEFINAQKLIEIFRFRSLIFNTVSKLSADQILNSREIKSMFNHLDSNINNFSDVKKAILQKNDLAYSGITRDIYLCNNRFLKEWFNKHNIQRKPNDFRYKLFDAKQALLFGDYSKLTPTFDKFDSLYNNYIDYGNYVINVPLIHVIEAWLNDHYLTYLTKVIAFHAFDIKLSNDDISHLFIMENKKRKRRVRKANHTAVKSTDKYDLINHLELDTSTPTQKGSLSKSSQYKEFYSKQLSLF</sequence>
<keyword evidence="2" id="KW-1185">Reference proteome</keyword>
<gene>
    <name evidence="1" type="ORF">ABVC42_14445</name>
</gene>
<evidence type="ECO:0000313" key="1">
    <source>
        <dbReference type="EMBL" id="MES5151031.1"/>
    </source>
</evidence>
<accession>A0ABV2BCQ4</accession>
<dbReference type="Proteomes" id="UP001434419">
    <property type="component" value="Unassembled WGS sequence"/>
</dbReference>
<protein>
    <submittedName>
        <fullName evidence="1">Uncharacterized protein</fullName>
    </submittedName>
</protein>
<reference evidence="1" key="1">
    <citation type="submission" date="2024-06" db="EMBL/GenBank/DDBJ databases">
        <title>Vaginal Lactobacillus fatty acid response mechanisms reveal a metabolite-targeted strategy for bacterial vaginosis treatment.</title>
        <authorList>
            <person name="Zhu M."/>
            <person name="Blainey P.C."/>
            <person name="Bloom S.M."/>
            <person name="Kwon D.S."/>
        </authorList>
    </citation>
    <scope>NUCLEOTIDE SEQUENCE</scope>
    <source>
        <strain evidence="1">194_F1_1</strain>
    </source>
</reference>
<comment type="caution">
    <text evidence="1">The sequence shown here is derived from an EMBL/GenBank/DDBJ whole genome shotgun (WGS) entry which is preliminary data.</text>
</comment>
<dbReference type="EMBL" id="JBETVU010000013">
    <property type="protein sequence ID" value="MES5151031.1"/>
    <property type="molecule type" value="Genomic_DNA"/>
</dbReference>
<dbReference type="RefSeq" id="WP_269258874.1">
    <property type="nucleotide sequence ID" value="NZ_JAKHRA010000052.1"/>
</dbReference>
<evidence type="ECO:0000313" key="2">
    <source>
        <dbReference type="Proteomes" id="UP001434419"/>
    </source>
</evidence>